<dbReference type="SUPFAM" id="SSF49329">
    <property type="entry name" value="Cu,Zn superoxide dismutase-like"/>
    <property type="match status" value="1"/>
</dbReference>
<dbReference type="InterPro" id="IPR001424">
    <property type="entry name" value="SOD_Cu_Zn_dom"/>
</dbReference>
<dbReference type="PROSITE" id="PS00332">
    <property type="entry name" value="SOD_CU_ZN_2"/>
    <property type="match status" value="1"/>
</dbReference>
<dbReference type="CDD" id="cd00305">
    <property type="entry name" value="Cu-Zn_Superoxide_Dismutase"/>
    <property type="match status" value="1"/>
</dbReference>
<keyword evidence="6 7" id="KW-0186">Copper</keyword>
<dbReference type="OrthoDB" id="2015551at2759"/>
<keyword evidence="2 7" id="KW-0479">Metal-binding</keyword>
<evidence type="ECO:0000259" key="9">
    <source>
        <dbReference type="Pfam" id="PF00080"/>
    </source>
</evidence>
<comment type="function">
    <text evidence="7">Destroys radicals which are normally produced within the cells and which are toxic to biological systems.</text>
</comment>
<protein>
    <recommendedName>
        <fullName evidence="7">Superoxide dismutase [Cu-Zn]</fullName>
        <ecNumber evidence="7">1.15.1.1</ecNumber>
    </recommendedName>
</protein>
<gene>
    <name evidence="10" type="ORF">Fcan01_02753</name>
</gene>
<evidence type="ECO:0000256" key="4">
    <source>
        <dbReference type="ARBA" id="ARBA00022862"/>
    </source>
</evidence>
<dbReference type="GO" id="GO:0004784">
    <property type="term" value="F:superoxide dismutase activity"/>
    <property type="evidence" value="ECO:0007669"/>
    <property type="project" value="UniProtKB-EC"/>
</dbReference>
<feature type="chain" id="PRO_5012691665" description="Superoxide dismutase [Cu-Zn]" evidence="8">
    <location>
        <begin position="22"/>
        <end position="220"/>
    </location>
</feature>
<dbReference type="FunFam" id="2.60.40.200:FF:000001">
    <property type="entry name" value="Superoxide dismutase [Cu-Zn]"/>
    <property type="match status" value="1"/>
</dbReference>
<accession>A0A226EWJ3</accession>
<organism evidence="10 11">
    <name type="scientific">Folsomia candida</name>
    <name type="common">Springtail</name>
    <dbReference type="NCBI Taxonomy" id="158441"/>
    <lineage>
        <taxon>Eukaryota</taxon>
        <taxon>Metazoa</taxon>
        <taxon>Ecdysozoa</taxon>
        <taxon>Arthropoda</taxon>
        <taxon>Hexapoda</taxon>
        <taxon>Collembola</taxon>
        <taxon>Entomobryomorpha</taxon>
        <taxon>Isotomoidea</taxon>
        <taxon>Isotomidae</taxon>
        <taxon>Proisotominae</taxon>
        <taxon>Folsomia</taxon>
    </lineage>
</organism>
<dbReference type="STRING" id="158441.A0A226EWJ3"/>
<comment type="similarity">
    <text evidence="1 7">Belongs to the Cu-Zn superoxide dismutase family.</text>
</comment>
<dbReference type="GO" id="GO:0005507">
    <property type="term" value="F:copper ion binding"/>
    <property type="evidence" value="ECO:0007669"/>
    <property type="project" value="InterPro"/>
</dbReference>
<feature type="signal peptide" evidence="8">
    <location>
        <begin position="1"/>
        <end position="21"/>
    </location>
</feature>
<dbReference type="InterPro" id="IPR018152">
    <property type="entry name" value="SOD_Cu/Zn_BS"/>
</dbReference>
<dbReference type="EMBL" id="LNIX01000001">
    <property type="protein sequence ID" value="OXA62025.1"/>
    <property type="molecule type" value="Genomic_DNA"/>
</dbReference>
<sequence>MGNFLGLLVIMTILLASSGSAWRHKRQVVIQQRQPVSDRSVYARRNFAQPDVVSDIYEVYVGSSKVPAVMRSAVAILKGDKGVEGLIVLTQERPDTPVLLNGTVTGLTTGLHGFHIHQTGNLTNGCISTGPHFNPYMQPHGSPSDRNRHIGDLGNIEAMNGVANVRVMDPLISLTGVNSIIGRAIVVHEKEDDLGRGSVDDSLKTGNAGGRLACGIIGLA</sequence>
<keyword evidence="4" id="KW-0049">Antioxidant</keyword>
<evidence type="ECO:0000256" key="6">
    <source>
        <dbReference type="ARBA" id="ARBA00023008"/>
    </source>
</evidence>
<dbReference type="Gene3D" id="2.60.40.200">
    <property type="entry name" value="Superoxide dismutase, copper/zinc binding domain"/>
    <property type="match status" value="1"/>
</dbReference>
<dbReference type="PANTHER" id="PTHR10003">
    <property type="entry name" value="SUPEROXIDE DISMUTASE CU-ZN -RELATED"/>
    <property type="match status" value="1"/>
</dbReference>
<dbReference type="InterPro" id="IPR024134">
    <property type="entry name" value="SOD_Cu/Zn_/chaperone"/>
</dbReference>
<evidence type="ECO:0000313" key="11">
    <source>
        <dbReference type="Proteomes" id="UP000198287"/>
    </source>
</evidence>
<proteinExistence type="inferred from homology"/>
<dbReference type="Proteomes" id="UP000198287">
    <property type="component" value="Unassembled WGS sequence"/>
</dbReference>
<feature type="domain" description="Superoxide dismutase copper/zinc binding" evidence="9">
    <location>
        <begin position="83"/>
        <end position="217"/>
    </location>
</feature>
<comment type="catalytic activity">
    <reaction evidence="7">
        <text>2 superoxide + 2 H(+) = H2O2 + O2</text>
        <dbReference type="Rhea" id="RHEA:20696"/>
        <dbReference type="ChEBI" id="CHEBI:15378"/>
        <dbReference type="ChEBI" id="CHEBI:15379"/>
        <dbReference type="ChEBI" id="CHEBI:16240"/>
        <dbReference type="ChEBI" id="CHEBI:18421"/>
        <dbReference type="EC" id="1.15.1.1"/>
    </reaction>
</comment>
<evidence type="ECO:0000256" key="2">
    <source>
        <dbReference type="ARBA" id="ARBA00022723"/>
    </source>
</evidence>
<dbReference type="InterPro" id="IPR036423">
    <property type="entry name" value="SOD-like_Cu/Zn_dom_sf"/>
</dbReference>
<comment type="caution">
    <text evidence="10">The sequence shown here is derived from an EMBL/GenBank/DDBJ whole genome shotgun (WGS) entry which is preliminary data.</text>
</comment>
<reference evidence="10 11" key="1">
    <citation type="submission" date="2015-12" db="EMBL/GenBank/DDBJ databases">
        <title>The genome of Folsomia candida.</title>
        <authorList>
            <person name="Faddeeva A."/>
            <person name="Derks M.F."/>
            <person name="Anvar Y."/>
            <person name="Smit S."/>
            <person name="Van Straalen N."/>
            <person name="Roelofs D."/>
        </authorList>
    </citation>
    <scope>NUCLEOTIDE SEQUENCE [LARGE SCALE GENOMIC DNA]</scope>
    <source>
        <strain evidence="10 11">VU population</strain>
        <tissue evidence="10">Whole body</tissue>
    </source>
</reference>
<evidence type="ECO:0000313" key="10">
    <source>
        <dbReference type="EMBL" id="OXA62025.1"/>
    </source>
</evidence>
<evidence type="ECO:0000256" key="8">
    <source>
        <dbReference type="SAM" id="SignalP"/>
    </source>
</evidence>
<evidence type="ECO:0000256" key="5">
    <source>
        <dbReference type="ARBA" id="ARBA00023002"/>
    </source>
</evidence>
<evidence type="ECO:0000256" key="3">
    <source>
        <dbReference type="ARBA" id="ARBA00022833"/>
    </source>
</evidence>
<keyword evidence="3 7" id="KW-0862">Zinc</keyword>
<keyword evidence="8" id="KW-0732">Signal</keyword>
<comment type="cofactor">
    <cofactor evidence="7">
        <name>Zn(2+)</name>
        <dbReference type="ChEBI" id="CHEBI:29105"/>
    </cofactor>
    <text evidence="7">Binds 1 zinc ion per subunit.</text>
</comment>
<dbReference type="PRINTS" id="PR00068">
    <property type="entry name" value="CUZNDISMTASE"/>
</dbReference>
<name>A0A226EWJ3_FOLCA</name>
<evidence type="ECO:0000256" key="1">
    <source>
        <dbReference type="ARBA" id="ARBA00010457"/>
    </source>
</evidence>
<dbReference type="EC" id="1.15.1.1" evidence="7"/>
<keyword evidence="11" id="KW-1185">Reference proteome</keyword>
<dbReference type="AlphaFoldDB" id="A0A226EWJ3"/>
<evidence type="ECO:0000256" key="7">
    <source>
        <dbReference type="RuleBase" id="RU000393"/>
    </source>
</evidence>
<comment type="cofactor">
    <cofactor evidence="7">
        <name>Cu cation</name>
        <dbReference type="ChEBI" id="CHEBI:23378"/>
    </cofactor>
    <text evidence="7">Binds 1 copper ion per subunit.</text>
</comment>
<keyword evidence="5 7" id="KW-0560">Oxidoreductase</keyword>
<dbReference type="OMA" id="CGIILET"/>
<dbReference type="Pfam" id="PF00080">
    <property type="entry name" value="Sod_Cu"/>
    <property type="match status" value="1"/>
</dbReference>